<keyword evidence="1" id="KW-0472">Membrane</keyword>
<dbReference type="RefSeq" id="WP_227017987.1">
    <property type="nucleotide sequence ID" value="NZ_JAGSND010000004.1"/>
</dbReference>
<organism evidence="2 3">
    <name type="scientific">Sinanaerobacter chloroacetimidivorans</name>
    <dbReference type="NCBI Taxonomy" id="2818044"/>
    <lineage>
        <taxon>Bacteria</taxon>
        <taxon>Bacillati</taxon>
        <taxon>Bacillota</taxon>
        <taxon>Clostridia</taxon>
        <taxon>Peptostreptococcales</taxon>
        <taxon>Anaerovoracaceae</taxon>
        <taxon>Sinanaerobacter</taxon>
    </lineage>
</organism>
<feature type="transmembrane region" description="Helical" evidence="1">
    <location>
        <begin position="42"/>
        <end position="61"/>
    </location>
</feature>
<keyword evidence="1" id="KW-1133">Transmembrane helix</keyword>
<reference evidence="2" key="1">
    <citation type="submission" date="2021-04" db="EMBL/GenBank/DDBJ databases">
        <title>Sinoanaerobacter chloroacetimidivorans sp. nov., an obligate anaerobic bacterium isolated from anaerobic sludge.</title>
        <authorList>
            <person name="Bao Y."/>
        </authorList>
    </citation>
    <scope>NUCLEOTIDE SEQUENCE</scope>
    <source>
        <strain evidence="2">BAD-6</strain>
    </source>
</reference>
<name>A0A8J7W2U0_9FIRM</name>
<sequence>MTPIYEQIGPWLIEYAMHIPLAVIGFVLLCKEGVFKKPGGKILFILVVFICLFFPISQAYWHFQFPVAFPLHETILQ</sequence>
<accession>A0A8J7W2U0</accession>
<reference evidence="2" key="2">
    <citation type="submission" date="2021-04" db="EMBL/GenBank/DDBJ databases">
        <authorList>
            <person name="Liu J."/>
        </authorList>
    </citation>
    <scope>NUCLEOTIDE SEQUENCE</scope>
    <source>
        <strain evidence="2">BAD-6</strain>
    </source>
</reference>
<keyword evidence="1" id="KW-0812">Transmembrane</keyword>
<comment type="caution">
    <text evidence="2">The sequence shown here is derived from an EMBL/GenBank/DDBJ whole genome shotgun (WGS) entry which is preliminary data.</text>
</comment>
<evidence type="ECO:0000256" key="1">
    <source>
        <dbReference type="SAM" id="Phobius"/>
    </source>
</evidence>
<dbReference type="AlphaFoldDB" id="A0A8J7W2U0"/>
<keyword evidence="3" id="KW-1185">Reference proteome</keyword>
<feature type="transmembrane region" description="Helical" evidence="1">
    <location>
        <begin position="12"/>
        <end position="30"/>
    </location>
</feature>
<dbReference type="EMBL" id="JAGSND010000004">
    <property type="protein sequence ID" value="MBR0597860.1"/>
    <property type="molecule type" value="Genomic_DNA"/>
</dbReference>
<gene>
    <name evidence="2" type="ORF">KCX82_08250</name>
</gene>
<protein>
    <submittedName>
        <fullName evidence="2">Uncharacterized protein</fullName>
    </submittedName>
</protein>
<dbReference type="Proteomes" id="UP000675664">
    <property type="component" value="Unassembled WGS sequence"/>
</dbReference>
<evidence type="ECO:0000313" key="2">
    <source>
        <dbReference type="EMBL" id="MBR0597860.1"/>
    </source>
</evidence>
<evidence type="ECO:0000313" key="3">
    <source>
        <dbReference type="Proteomes" id="UP000675664"/>
    </source>
</evidence>
<proteinExistence type="predicted"/>